<organism evidence="1 2">
    <name type="scientific">Candida boidinii</name>
    <name type="common">Yeast</name>
    <dbReference type="NCBI Taxonomy" id="5477"/>
    <lineage>
        <taxon>Eukaryota</taxon>
        <taxon>Fungi</taxon>
        <taxon>Dikarya</taxon>
        <taxon>Ascomycota</taxon>
        <taxon>Saccharomycotina</taxon>
        <taxon>Pichiomycetes</taxon>
        <taxon>Pichiales</taxon>
        <taxon>Pichiaceae</taxon>
        <taxon>Ogataea</taxon>
        <taxon>Ogataea/Candida clade</taxon>
    </lineage>
</organism>
<keyword evidence="2" id="KW-1185">Reference proteome</keyword>
<name>A0ACB5TDY5_CANBO</name>
<dbReference type="EMBL" id="BSXV01000028">
    <property type="protein sequence ID" value="GME86995.1"/>
    <property type="molecule type" value="Genomic_DNA"/>
</dbReference>
<gene>
    <name evidence="1" type="ORF">Cboi01_000012400</name>
</gene>
<comment type="caution">
    <text evidence="1">The sequence shown here is derived from an EMBL/GenBank/DDBJ whole genome shotgun (WGS) entry which is preliminary data.</text>
</comment>
<dbReference type="Proteomes" id="UP001165101">
    <property type="component" value="Unassembled WGS sequence"/>
</dbReference>
<proteinExistence type="predicted"/>
<evidence type="ECO:0000313" key="1">
    <source>
        <dbReference type="EMBL" id="GME86995.1"/>
    </source>
</evidence>
<sequence>MGFICPGVIVKINDRNEYDLRSEKKHKKRSTQKGTKGKRIINDYSSETSKFLKRYAQLYPDNKVLSEIIGSDLSEFQNCEKRRKINNNEETSKQKPKGKEDIVDNYDLQEIDNRTPISFTVKKFTNLPLEILTKIMILSDNFESLILTNRLLHDIIENQKNYLMFENIKHCYLHIFDLANNRKTSFNYGISRRRVTNEDGHDHIANALITKLDRHRRANMRTRKVKNGNNKDSIHMTSLISNSGSEEEEDDDDEEVEASDTESDSDSESDSESDSDIQSESSTVISIGEEDGRIHPLHTSPYRVIVLDEIVFRRKHFMNFKILDALSVDLILSSSDIEKLKPFALKFKTVHNLTKTQFLKDFKEKNKPLIQFPFIEDYHRRQIKVKDKMKIIEKIINMDSIFMQKIENVLEYIISHDYKQIISLSVYQKLIDQNLNKPVVPQTGTQGEIGADQQQEVQNTQDETITDDNNNNNITTVTTDPDATTNVNQNETAPNRITYLKSTEPLVNAIKRHNWDLVELLINYYDKNILSNDDSLWEFIVESKNWKYIQKLESVGINPSSEVLSILARLQL</sequence>
<protein>
    <submittedName>
        <fullName evidence="1">Unnamed protein product</fullName>
    </submittedName>
</protein>
<accession>A0ACB5TDY5</accession>
<reference evidence="1" key="1">
    <citation type="submission" date="2023-04" db="EMBL/GenBank/DDBJ databases">
        <title>Candida boidinii NBRC 1967.</title>
        <authorList>
            <person name="Ichikawa N."/>
            <person name="Sato H."/>
            <person name="Tonouchi N."/>
        </authorList>
    </citation>
    <scope>NUCLEOTIDE SEQUENCE</scope>
    <source>
        <strain evidence="1">NBRC 1967</strain>
    </source>
</reference>
<evidence type="ECO:0000313" key="2">
    <source>
        <dbReference type="Proteomes" id="UP001165101"/>
    </source>
</evidence>